<reference evidence="1 2" key="1">
    <citation type="journal article" date="2016" name="Int. J. Syst. Evol. Microbiol.">
        <title>Labrenzia salina sp. nov., isolated from the rhizosphere of the halophyte Arthrocnemum macrostachyum.</title>
        <authorList>
            <person name="Camacho M."/>
            <person name="Redondo-Gomez S."/>
            <person name="Rodriguez-Llorente I."/>
            <person name="Rohde M."/>
            <person name="Sproer C."/>
            <person name="Schumann P."/>
            <person name="Klenk H.P."/>
            <person name="Montero-Calasanz M.D.C."/>
        </authorList>
    </citation>
    <scope>NUCLEOTIDE SEQUENCE [LARGE SCALE GENOMIC DNA]</scope>
    <source>
        <strain evidence="1 2">DSM 29163</strain>
    </source>
</reference>
<evidence type="ECO:0008006" key="3">
    <source>
        <dbReference type="Google" id="ProtNLM"/>
    </source>
</evidence>
<protein>
    <recommendedName>
        <fullName evidence="3">MarR family transcriptional regulator</fullName>
    </recommendedName>
</protein>
<evidence type="ECO:0000313" key="1">
    <source>
        <dbReference type="EMBL" id="MCX2721317.1"/>
    </source>
</evidence>
<evidence type="ECO:0000313" key="2">
    <source>
        <dbReference type="Proteomes" id="UP001300261"/>
    </source>
</evidence>
<accession>A0ABT3QWL6</accession>
<keyword evidence="2" id="KW-1185">Reference proteome</keyword>
<name>A0ABT3QWL6_9HYPH</name>
<gene>
    <name evidence="1" type="ORF">ON753_02705</name>
</gene>
<dbReference type="Proteomes" id="UP001300261">
    <property type="component" value="Unassembled WGS sequence"/>
</dbReference>
<comment type="caution">
    <text evidence="1">The sequence shown here is derived from an EMBL/GenBank/DDBJ whole genome shotgun (WGS) entry which is preliminary data.</text>
</comment>
<dbReference type="RefSeq" id="WP_265961020.1">
    <property type="nucleotide sequence ID" value="NZ_JAPEVI010000002.1"/>
</dbReference>
<dbReference type="EMBL" id="JAPEVI010000002">
    <property type="protein sequence ID" value="MCX2721317.1"/>
    <property type="molecule type" value="Genomic_DNA"/>
</dbReference>
<sequence>MAERNTSIDDVNDIVDFFLAWHTHRETVLQISRMDQLNDVQKRTLFWLVQMADRVSLADLEKDGRV</sequence>
<organism evidence="1 2">
    <name type="scientific">Roseibium salinum</name>
    <dbReference type="NCBI Taxonomy" id="1604349"/>
    <lineage>
        <taxon>Bacteria</taxon>
        <taxon>Pseudomonadati</taxon>
        <taxon>Pseudomonadota</taxon>
        <taxon>Alphaproteobacteria</taxon>
        <taxon>Hyphomicrobiales</taxon>
        <taxon>Stappiaceae</taxon>
        <taxon>Roseibium</taxon>
    </lineage>
</organism>
<proteinExistence type="predicted"/>